<organism evidence="2 3">
    <name type="scientific">Acidovorax ebreus (strain TPSY)</name>
    <name type="common">Diaphorobacter sp. (strain TPSY)</name>
    <dbReference type="NCBI Taxonomy" id="535289"/>
    <lineage>
        <taxon>Bacteria</taxon>
        <taxon>Pseudomonadati</taxon>
        <taxon>Pseudomonadota</taxon>
        <taxon>Betaproteobacteria</taxon>
        <taxon>Burkholderiales</taxon>
        <taxon>Comamonadaceae</taxon>
        <taxon>Diaphorobacter</taxon>
    </lineage>
</organism>
<dbReference type="Gene3D" id="1.10.3480.10">
    <property type="entry name" value="TorD-like"/>
    <property type="match status" value="1"/>
</dbReference>
<dbReference type="RefSeq" id="WP_011806566.1">
    <property type="nucleotide sequence ID" value="NC_011992.1"/>
</dbReference>
<keyword evidence="3" id="KW-1185">Reference proteome</keyword>
<dbReference type="InterPro" id="IPR020945">
    <property type="entry name" value="DMSO/NO3_reduct_chaperone"/>
</dbReference>
<protein>
    <submittedName>
        <fullName evidence="2">Cytoplasmic chaperone TorD family protein</fullName>
    </submittedName>
</protein>
<name>A0A9J9UC88_ACIET</name>
<evidence type="ECO:0000313" key="2">
    <source>
        <dbReference type="EMBL" id="ACM34227.1"/>
    </source>
</evidence>
<dbReference type="Pfam" id="PF02613">
    <property type="entry name" value="Nitrate_red_del"/>
    <property type="match status" value="1"/>
</dbReference>
<gene>
    <name evidence="2" type="ordered locus">Dtpsy_2793</name>
</gene>
<dbReference type="KEGG" id="dia:Dtpsy_2793"/>
<dbReference type="PANTHER" id="PTHR34227:SF1">
    <property type="entry name" value="DIMETHYL SULFOXIDE REDUCTASE CHAPERONE-RELATED"/>
    <property type="match status" value="1"/>
</dbReference>
<keyword evidence="1" id="KW-0143">Chaperone</keyword>
<dbReference type="InterPro" id="IPR036411">
    <property type="entry name" value="TorD-like_sf"/>
</dbReference>
<dbReference type="PANTHER" id="PTHR34227">
    <property type="entry name" value="CHAPERONE PROTEIN YCDY"/>
    <property type="match status" value="1"/>
</dbReference>
<dbReference type="SUPFAM" id="SSF89155">
    <property type="entry name" value="TorD-like"/>
    <property type="match status" value="1"/>
</dbReference>
<sequence length="212" mass="23298">MSSPTTAHLTAPATTSALDEETARAELYGLLAQLYYASPDPALLDALRVAVTEAPASGAFLQEPWQQLVAVARELTDGAVADEYDALFGGVGKPEVFLYGSHYLSGFLNEKPLARLRTDLQRLGLAAPEDMPDTEDHIAYLCEVMRYLIAGDDGGVCHLESQRTFFAAHIQPWVLQLCDVLEQQPRARFYAVLARFTRAFVAVESQGFDMLE</sequence>
<reference evidence="2 3" key="1">
    <citation type="journal article" date="2010" name="J. Bacteriol.">
        <title>Completed genome sequence of the anaerobic iron-oxidizing bacterium Acidovorax ebreus strain TPSY.</title>
        <authorList>
            <person name="Byrne-Bailey K.G."/>
            <person name="Weber K.A."/>
            <person name="Chair A.H."/>
            <person name="Bose S."/>
            <person name="Knox T."/>
            <person name="Spanbauer T.L."/>
            <person name="Chertkov O."/>
            <person name="Coates J.D."/>
        </authorList>
    </citation>
    <scope>NUCLEOTIDE SEQUENCE [LARGE SCALE GENOMIC DNA]</scope>
    <source>
        <strain evidence="2 3">TPSY</strain>
    </source>
</reference>
<dbReference type="AlphaFoldDB" id="A0A9J9UC88"/>
<accession>A0A9J9UC88</accession>
<dbReference type="Proteomes" id="UP000000450">
    <property type="component" value="Chromosome"/>
</dbReference>
<dbReference type="EMBL" id="CP001392">
    <property type="protein sequence ID" value="ACM34227.1"/>
    <property type="molecule type" value="Genomic_DNA"/>
</dbReference>
<evidence type="ECO:0000256" key="1">
    <source>
        <dbReference type="ARBA" id="ARBA00023186"/>
    </source>
</evidence>
<evidence type="ECO:0000313" key="3">
    <source>
        <dbReference type="Proteomes" id="UP000000450"/>
    </source>
</evidence>
<proteinExistence type="predicted"/>
<dbReference type="InterPro" id="IPR050289">
    <property type="entry name" value="TorD/DmsD_chaperones"/>
</dbReference>